<dbReference type="Pfam" id="PF02044">
    <property type="entry name" value="Bombesin"/>
    <property type="match status" value="1"/>
</dbReference>
<reference evidence="16" key="1">
    <citation type="submission" date="2025-08" db="UniProtKB">
        <authorList>
            <consortium name="Ensembl"/>
        </authorList>
    </citation>
    <scope>IDENTIFICATION</scope>
</reference>
<evidence type="ECO:0000256" key="6">
    <source>
        <dbReference type="ARBA" id="ARBA00022525"/>
    </source>
</evidence>
<dbReference type="GO" id="GO:0036343">
    <property type="term" value="P:psychomotor behavior"/>
    <property type="evidence" value="ECO:0007669"/>
    <property type="project" value="Ensembl"/>
</dbReference>
<evidence type="ECO:0000256" key="10">
    <source>
        <dbReference type="ARBA" id="ARBA00022815"/>
    </source>
</evidence>
<keyword evidence="12" id="KW-0968">Cytoplasmic vesicle</keyword>
<dbReference type="PANTHER" id="PTHR16866">
    <property type="entry name" value="GASTRIN-RELEASING PEPTIDE"/>
    <property type="match status" value="1"/>
</dbReference>
<evidence type="ECO:0000256" key="5">
    <source>
        <dbReference type="ARBA" id="ARBA00016270"/>
    </source>
</evidence>
<dbReference type="GeneTree" id="ENSGT00940000154470"/>
<evidence type="ECO:0000256" key="3">
    <source>
        <dbReference type="ARBA" id="ARBA00004613"/>
    </source>
</evidence>
<evidence type="ECO:0000256" key="2">
    <source>
        <dbReference type="ARBA" id="ARBA00004487"/>
    </source>
</evidence>
<evidence type="ECO:0000256" key="4">
    <source>
        <dbReference type="ARBA" id="ARBA00010012"/>
    </source>
</evidence>
<keyword evidence="8" id="KW-0165">Cleavage on pair of basic residues</keyword>
<evidence type="ECO:0000256" key="1">
    <source>
        <dbReference type="ARBA" id="ARBA00004263"/>
    </source>
</evidence>
<evidence type="ECO:0000256" key="11">
    <source>
        <dbReference type="ARBA" id="ARBA00023273"/>
    </source>
</evidence>
<reference evidence="16" key="2">
    <citation type="submission" date="2025-09" db="UniProtKB">
        <authorList>
            <consortium name="Ensembl"/>
        </authorList>
    </citation>
    <scope>IDENTIFICATION</scope>
</reference>
<evidence type="ECO:0000256" key="7">
    <source>
        <dbReference type="ARBA" id="ARBA00022675"/>
    </source>
</evidence>
<dbReference type="GO" id="GO:0005184">
    <property type="term" value="F:neuropeptide hormone activity"/>
    <property type="evidence" value="ECO:0007669"/>
    <property type="project" value="Ensembl"/>
</dbReference>
<evidence type="ECO:0000313" key="16">
    <source>
        <dbReference type="Ensembl" id="ENSMMSP00000003765.1"/>
    </source>
</evidence>
<evidence type="ECO:0000313" key="17">
    <source>
        <dbReference type="Proteomes" id="UP000694544"/>
    </source>
</evidence>
<dbReference type="AlphaFoldDB" id="A0A8C6CTR1"/>
<dbReference type="GO" id="GO:0031410">
    <property type="term" value="C:cytoplasmic vesicle"/>
    <property type="evidence" value="ECO:0007669"/>
    <property type="project" value="UniProtKB-SubCell"/>
</dbReference>
<dbReference type="GO" id="GO:0035176">
    <property type="term" value="P:social behavior"/>
    <property type="evidence" value="ECO:0007669"/>
    <property type="project" value="Ensembl"/>
</dbReference>
<dbReference type="GO" id="GO:0043303">
    <property type="term" value="P:mast cell degranulation"/>
    <property type="evidence" value="ECO:0007669"/>
    <property type="project" value="UniProtKB-KW"/>
</dbReference>
<evidence type="ECO:0000256" key="13">
    <source>
        <dbReference type="ARBA" id="ARBA00033733"/>
    </source>
</evidence>
<evidence type="ECO:0000256" key="14">
    <source>
        <dbReference type="SAM" id="MobiDB-lite"/>
    </source>
</evidence>
<dbReference type="GO" id="GO:1903942">
    <property type="term" value="P:positive regulation of respiratory gaseous exchange"/>
    <property type="evidence" value="ECO:0007669"/>
    <property type="project" value="Ensembl"/>
</dbReference>
<evidence type="ECO:0000256" key="15">
    <source>
        <dbReference type="SAM" id="SignalP"/>
    </source>
</evidence>
<proteinExistence type="inferred from homology"/>
<comment type="similarity">
    <text evidence="4">Belongs to the bombesin/neuromedin-B/ranatensin family.</text>
</comment>
<feature type="signal peptide" evidence="15">
    <location>
        <begin position="1"/>
        <end position="23"/>
    </location>
</feature>
<keyword evidence="6" id="KW-0964">Secreted</keyword>
<accession>A0A8C6CTR1</accession>
<keyword evidence="17" id="KW-1185">Reference proteome</keyword>
<evidence type="ECO:0000256" key="12">
    <source>
        <dbReference type="ARBA" id="ARBA00023329"/>
    </source>
</evidence>
<dbReference type="PANTHER" id="PTHR16866:SF2">
    <property type="entry name" value="GASTRIN-RELEASING PEPTIDE"/>
    <property type="match status" value="1"/>
</dbReference>
<sequence length="141" mass="15575">MRGREVPLVLLALVLGLAPRGSAAPVTAGRASALAKMYTRGNHWAVGHLMGKKSAAESPQLHEEESLKEQLRESIQWEEATRNLLNLLQAKATQGHQPPLREPLSIHQPTWALEDASTFKHAGSRLKGSQHEGRNPQLNQW</sequence>
<feature type="region of interest" description="Disordered" evidence="14">
    <location>
        <begin position="122"/>
        <end position="141"/>
    </location>
</feature>
<keyword evidence="7" id="KW-0467">Mast cell degranulation</keyword>
<dbReference type="GO" id="GO:1900738">
    <property type="term" value="P:positive regulation of phospholipase C-activating G protein-coupled receptor signaling pathway"/>
    <property type="evidence" value="ECO:0007669"/>
    <property type="project" value="Ensembl"/>
</dbReference>
<evidence type="ECO:0000256" key="8">
    <source>
        <dbReference type="ARBA" id="ARBA00022685"/>
    </source>
</evidence>
<dbReference type="GO" id="GO:2000987">
    <property type="term" value="P:positive regulation of behavioral fear response"/>
    <property type="evidence" value="ECO:0007669"/>
    <property type="project" value="Ensembl"/>
</dbReference>
<feature type="chain" id="PRO_5034539001" description="Gastrin-releasing peptide" evidence="15">
    <location>
        <begin position="24"/>
        <end position="141"/>
    </location>
</feature>
<dbReference type="Ensembl" id="ENSMMST00000004091.1">
    <property type="protein sequence ID" value="ENSMMSP00000003765.1"/>
    <property type="gene ID" value="ENSMMSG00000002838.1"/>
</dbReference>
<protein>
    <recommendedName>
        <fullName evidence="5">Gastrin-releasing peptide</fullName>
    </recommendedName>
</protein>
<name>A0A8C6CTR1_MOSMO</name>
<dbReference type="InterPro" id="IPR000874">
    <property type="entry name" value="Bombesin"/>
</dbReference>
<dbReference type="GO" id="GO:0043005">
    <property type="term" value="C:neuron projection"/>
    <property type="evidence" value="ECO:0007669"/>
    <property type="project" value="UniProtKB-SubCell"/>
</dbReference>
<dbReference type="GO" id="GO:0005615">
    <property type="term" value="C:extracellular space"/>
    <property type="evidence" value="ECO:0007669"/>
    <property type="project" value="Ensembl"/>
</dbReference>
<comment type="subcellular location">
    <subcellularLocation>
        <location evidence="2">Cell projection</location>
        <location evidence="2">Neuron projection</location>
    </subcellularLocation>
    <subcellularLocation>
        <location evidence="1">Cytoplasmic vesicle</location>
        <location evidence="1">Secretory vesicle lumen</location>
    </subcellularLocation>
    <subcellularLocation>
        <location evidence="3">Secreted</location>
    </subcellularLocation>
</comment>
<dbReference type="GO" id="GO:0007218">
    <property type="term" value="P:neuropeptide signaling pathway"/>
    <property type="evidence" value="ECO:0007669"/>
    <property type="project" value="Ensembl"/>
</dbReference>
<dbReference type="PROSITE" id="PS00257">
    <property type="entry name" value="BOMBESIN"/>
    <property type="match status" value="1"/>
</dbReference>
<gene>
    <name evidence="16" type="primary">GRP</name>
</gene>
<keyword evidence="9 15" id="KW-0732">Signal</keyword>
<dbReference type="Proteomes" id="UP000694544">
    <property type="component" value="Unplaced"/>
</dbReference>
<dbReference type="GO" id="GO:0043207">
    <property type="term" value="P:response to external biotic stimulus"/>
    <property type="evidence" value="ECO:0007669"/>
    <property type="project" value="Ensembl"/>
</dbReference>
<organism evidence="16 17">
    <name type="scientific">Moschus moschiferus</name>
    <name type="common">Siberian musk deer</name>
    <name type="synonym">Moschus sibiricus</name>
    <dbReference type="NCBI Taxonomy" id="68415"/>
    <lineage>
        <taxon>Eukaryota</taxon>
        <taxon>Metazoa</taxon>
        <taxon>Chordata</taxon>
        <taxon>Craniata</taxon>
        <taxon>Vertebrata</taxon>
        <taxon>Euteleostomi</taxon>
        <taxon>Mammalia</taxon>
        <taxon>Eutheria</taxon>
        <taxon>Laurasiatheria</taxon>
        <taxon>Artiodactyla</taxon>
        <taxon>Ruminantia</taxon>
        <taxon>Pecora</taxon>
        <taxon>Moschidae</taxon>
        <taxon>Moschus</taxon>
    </lineage>
</organism>
<comment type="function">
    <text evidence="13">Induces an itch response through activation of receptors present on mast cells, triggering mast cell degranulation.</text>
</comment>
<evidence type="ECO:0000256" key="9">
    <source>
        <dbReference type="ARBA" id="ARBA00022729"/>
    </source>
</evidence>
<keyword evidence="11" id="KW-0966">Cell projection</keyword>
<keyword evidence="10" id="KW-0027">Amidation</keyword>